<dbReference type="InterPro" id="IPR040072">
    <property type="entry name" value="Methyltransferase_A"/>
</dbReference>
<feature type="binding site" evidence="14">
    <location>
        <position position="292"/>
    </location>
    <ligand>
        <name>S-adenosyl-L-methionine</name>
        <dbReference type="ChEBI" id="CHEBI:59789"/>
    </ligand>
</feature>
<keyword evidence="8 14" id="KW-0949">S-adenosyl-L-methionine</keyword>
<dbReference type="Gene3D" id="1.10.150.530">
    <property type="match status" value="1"/>
</dbReference>
<name>A0A7T0C3F0_9BACT</name>
<feature type="binding site" evidence="14">
    <location>
        <begin position="216"/>
        <end position="218"/>
    </location>
    <ligand>
        <name>S-adenosyl-L-methionine</name>
        <dbReference type="ChEBI" id="CHEBI:59789"/>
    </ligand>
</feature>
<keyword evidence="9 14" id="KW-0819">tRNA processing</keyword>
<dbReference type="GO" id="GO:0002935">
    <property type="term" value="F:tRNA (adenine(37)-C2)-methyltransferase activity"/>
    <property type="evidence" value="ECO:0007669"/>
    <property type="project" value="UniProtKB-UniRule"/>
</dbReference>
<gene>
    <name evidence="14 16" type="primary">rlmN</name>
    <name evidence="16" type="ORF">G3M78_10755</name>
</gene>
<dbReference type="GO" id="GO:0000049">
    <property type="term" value="F:tRNA binding"/>
    <property type="evidence" value="ECO:0007669"/>
    <property type="project" value="UniProtKB-UniRule"/>
</dbReference>
<dbReference type="PANTHER" id="PTHR30544:SF5">
    <property type="entry name" value="RADICAL SAM CORE DOMAIN-CONTAINING PROTEIN"/>
    <property type="match status" value="1"/>
</dbReference>
<dbReference type="PANTHER" id="PTHR30544">
    <property type="entry name" value="23S RRNA METHYLTRANSFERASE"/>
    <property type="match status" value="1"/>
</dbReference>
<accession>A0A7T0C3F0</accession>
<dbReference type="GO" id="GO:0005737">
    <property type="term" value="C:cytoplasm"/>
    <property type="evidence" value="ECO:0007669"/>
    <property type="project" value="UniProtKB-SubCell"/>
</dbReference>
<dbReference type="Pfam" id="PF21016">
    <property type="entry name" value="RlmN_N"/>
    <property type="match status" value="1"/>
</dbReference>
<dbReference type="InterPro" id="IPR058240">
    <property type="entry name" value="rSAM_sf"/>
</dbReference>
<feature type="binding site" evidence="14">
    <location>
        <position position="119"/>
    </location>
    <ligand>
        <name>[4Fe-4S] cluster</name>
        <dbReference type="ChEBI" id="CHEBI:49883"/>
        <note>4Fe-4S-S-AdoMet</note>
    </ligand>
</feature>
<dbReference type="GO" id="GO:0030488">
    <property type="term" value="P:tRNA methylation"/>
    <property type="evidence" value="ECO:0007669"/>
    <property type="project" value="UniProtKB-UniRule"/>
</dbReference>
<dbReference type="GO" id="GO:0070475">
    <property type="term" value="P:rRNA base methylation"/>
    <property type="evidence" value="ECO:0007669"/>
    <property type="project" value="UniProtKB-UniRule"/>
</dbReference>
<dbReference type="GO" id="GO:0046872">
    <property type="term" value="F:metal ion binding"/>
    <property type="evidence" value="ECO:0007669"/>
    <property type="project" value="UniProtKB-KW"/>
</dbReference>
<dbReference type="Gene3D" id="3.20.20.70">
    <property type="entry name" value="Aldolase class I"/>
    <property type="match status" value="1"/>
</dbReference>
<feature type="active site" description="Proton acceptor" evidence="14">
    <location>
        <position position="92"/>
    </location>
</feature>
<dbReference type="InterPro" id="IPR048641">
    <property type="entry name" value="RlmN_N"/>
</dbReference>
<feature type="domain" description="Radical SAM core" evidence="15">
    <location>
        <begin position="98"/>
        <end position="330"/>
    </location>
</feature>
<keyword evidence="6 14" id="KW-0489">Methyltransferase</keyword>
<dbReference type="InterPro" id="IPR027492">
    <property type="entry name" value="RNA_MTrfase_RlmN"/>
</dbReference>
<evidence type="ECO:0000256" key="2">
    <source>
        <dbReference type="ARBA" id="ARBA00007544"/>
    </source>
</evidence>
<evidence type="ECO:0000313" key="16">
    <source>
        <dbReference type="EMBL" id="QPJ65844.1"/>
    </source>
</evidence>
<dbReference type="SFLD" id="SFLDS00029">
    <property type="entry name" value="Radical_SAM"/>
    <property type="match status" value="1"/>
</dbReference>
<dbReference type="SFLD" id="SFLDF00275">
    <property type="entry name" value="adenosine_C2_methyltransferase"/>
    <property type="match status" value="1"/>
</dbReference>
<keyword evidence="10 14" id="KW-0479">Metal-binding</keyword>
<dbReference type="InterPro" id="IPR004383">
    <property type="entry name" value="rRNA_lsu_MTrfase_RlmN/Cfr"/>
</dbReference>
<comment type="similarity">
    <text evidence="2 14">Belongs to the radical SAM superfamily. RlmN family.</text>
</comment>
<comment type="subcellular location">
    <subcellularLocation>
        <location evidence="1 14">Cytoplasm</location>
    </subcellularLocation>
</comment>
<evidence type="ECO:0000256" key="3">
    <source>
        <dbReference type="ARBA" id="ARBA00022485"/>
    </source>
</evidence>
<comment type="caution">
    <text evidence="14">Lacks conserved residue(s) required for the propagation of feature annotation.</text>
</comment>
<dbReference type="FunFam" id="3.20.20.70:FF:000014">
    <property type="entry name" value="Probable dual-specificity RNA methyltransferase RlmN"/>
    <property type="match status" value="1"/>
</dbReference>
<comment type="catalytic activity">
    <reaction evidence="14">
        <text>adenosine(2503) in 23S rRNA + 2 reduced [2Fe-2S]-[ferredoxin] + 2 S-adenosyl-L-methionine = 2-methyladenosine(2503) in 23S rRNA + 5'-deoxyadenosine + L-methionine + 2 oxidized [2Fe-2S]-[ferredoxin] + S-adenosyl-L-homocysteine</text>
        <dbReference type="Rhea" id="RHEA:42916"/>
        <dbReference type="Rhea" id="RHEA-COMP:10000"/>
        <dbReference type="Rhea" id="RHEA-COMP:10001"/>
        <dbReference type="Rhea" id="RHEA-COMP:10152"/>
        <dbReference type="Rhea" id="RHEA-COMP:10282"/>
        <dbReference type="ChEBI" id="CHEBI:17319"/>
        <dbReference type="ChEBI" id="CHEBI:33737"/>
        <dbReference type="ChEBI" id="CHEBI:33738"/>
        <dbReference type="ChEBI" id="CHEBI:57844"/>
        <dbReference type="ChEBI" id="CHEBI:57856"/>
        <dbReference type="ChEBI" id="CHEBI:59789"/>
        <dbReference type="ChEBI" id="CHEBI:74411"/>
        <dbReference type="ChEBI" id="CHEBI:74497"/>
        <dbReference type="EC" id="2.1.1.192"/>
    </reaction>
</comment>
<keyword evidence="11 14" id="KW-0408">Iron</keyword>
<dbReference type="HAMAP" id="MF_01849">
    <property type="entry name" value="RNA_methyltr_RlmN"/>
    <property type="match status" value="1"/>
</dbReference>
<dbReference type="CDD" id="cd01335">
    <property type="entry name" value="Radical_SAM"/>
    <property type="match status" value="1"/>
</dbReference>
<dbReference type="PIRSF" id="PIRSF006004">
    <property type="entry name" value="CHP00048"/>
    <property type="match status" value="1"/>
</dbReference>
<evidence type="ECO:0000256" key="4">
    <source>
        <dbReference type="ARBA" id="ARBA00022490"/>
    </source>
</evidence>
<feature type="binding site" evidence="14">
    <location>
        <position position="116"/>
    </location>
    <ligand>
        <name>[4Fe-4S] cluster</name>
        <dbReference type="ChEBI" id="CHEBI:49883"/>
        <note>4Fe-4S-S-AdoMet</note>
    </ligand>
</feature>
<dbReference type="Proteomes" id="UP000594464">
    <property type="component" value="Chromosome"/>
</dbReference>
<evidence type="ECO:0000313" key="17">
    <source>
        <dbReference type="Proteomes" id="UP000594464"/>
    </source>
</evidence>
<dbReference type="PROSITE" id="PS51918">
    <property type="entry name" value="RADICAL_SAM"/>
    <property type="match status" value="1"/>
</dbReference>
<comment type="catalytic activity">
    <reaction evidence="14">
        <text>adenosine(37) in tRNA + 2 reduced [2Fe-2S]-[ferredoxin] + 2 S-adenosyl-L-methionine = 2-methyladenosine(37) in tRNA + 5'-deoxyadenosine + L-methionine + 2 oxidized [2Fe-2S]-[ferredoxin] + S-adenosyl-L-homocysteine</text>
        <dbReference type="Rhea" id="RHEA:43332"/>
        <dbReference type="Rhea" id="RHEA-COMP:10000"/>
        <dbReference type="Rhea" id="RHEA-COMP:10001"/>
        <dbReference type="Rhea" id="RHEA-COMP:10162"/>
        <dbReference type="Rhea" id="RHEA-COMP:10485"/>
        <dbReference type="ChEBI" id="CHEBI:17319"/>
        <dbReference type="ChEBI" id="CHEBI:33737"/>
        <dbReference type="ChEBI" id="CHEBI:33738"/>
        <dbReference type="ChEBI" id="CHEBI:57844"/>
        <dbReference type="ChEBI" id="CHEBI:57856"/>
        <dbReference type="ChEBI" id="CHEBI:59789"/>
        <dbReference type="ChEBI" id="CHEBI:74411"/>
        <dbReference type="ChEBI" id="CHEBI:74497"/>
        <dbReference type="EC" id="2.1.1.192"/>
    </reaction>
</comment>
<keyword evidence="13 14" id="KW-1015">Disulfide bond</keyword>
<comment type="miscellaneous">
    <text evidence="14">Reaction proceeds by a ping-pong mechanism involving intermediate methylation of a conserved cysteine residue.</text>
</comment>
<evidence type="ECO:0000256" key="7">
    <source>
        <dbReference type="ARBA" id="ARBA00022679"/>
    </source>
</evidence>
<evidence type="ECO:0000256" key="1">
    <source>
        <dbReference type="ARBA" id="ARBA00004496"/>
    </source>
</evidence>
<keyword evidence="12 14" id="KW-0411">Iron-sulfur</keyword>
<sequence>MKTENLIGVSEKELEETFIALGEKPYRVGQTMNWVYHYGIYDFNEMTNLSKATRAQLANKFHISLPSIKEKTQSRDGTIKYLIQFEDGECIESVWMPSGDRKTLCVSSQVGCRLNCSFCMTATMGLKRNLSAGEIIGQIMAVNNDVGEEGKITNIVLMGMGEPLDNYDALVDAVRLMISPSALRLSTRKVTISTSGLVDKIKQFQEENLHINLAISLNATENATRDTLIPINKKYPIETLLECLRNYPLKPQRRMTFEYILLRGVNDSPEDARRLAKMLRGIPSKINLIPFNPFSPSSYQPPKEEETLAFQNYLIEQNYSVYIRKNRGADIMGACGQLAAHSQTATVSQTASVSQTATAPL</sequence>
<dbReference type="InterPro" id="IPR013785">
    <property type="entry name" value="Aldolase_TIM"/>
</dbReference>
<evidence type="ECO:0000259" key="15">
    <source>
        <dbReference type="PROSITE" id="PS51918"/>
    </source>
</evidence>
<dbReference type="InterPro" id="IPR007197">
    <property type="entry name" value="rSAM"/>
</dbReference>
<keyword evidence="7 14" id="KW-0808">Transferase</keyword>
<evidence type="ECO:0000256" key="6">
    <source>
        <dbReference type="ARBA" id="ARBA00022603"/>
    </source>
</evidence>
<dbReference type="NCBIfam" id="TIGR00048">
    <property type="entry name" value="rRNA_mod_RlmN"/>
    <property type="match status" value="1"/>
</dbReference>
<feature type="active site" description="S-methylcysteine intermediate" evidence="14">
    <location>
        <position position="335"/>
    </location>
</feature>
<dbReference type="AlphaFoldDB" id="A0A7T0C3F0"/>
<dbReference type="GO" id="GO:0051539">
    <property type="term" value="F:4 iron, 4 sulfur cluster binding"/>
    <property type="evidence" value="ECO:0007669"/>
    <property type="project" value="UniProtKB-UniRule"/>
</dbReference>
<evidence type="ECO:0000256" key="5">
    <source>
        <dbReference type="ARBA" id="ARBA00022552"/>
    </source>
</evidence>
<evidence type="ECO:0000256" key="9">
    <source>
        <dbReference type="ARBA" id="ARBA00022694"/>
    </source>
</evidence>
<evidence type="ECO:0000256" key="14">
    <source>
        <dbReference type="HAMAP-Rule" id="MF_01849"/>
    </source>
</evidence>
<keyword evidence="5 14" id="KW-0698">rRNA processing</keyword>
<reference evidence="17" key="1">
    <citation type="submission" date="2020-02" db="EMBL/GenBank/DDBJ databases">
        <title>Genomic and physiological characterization of two novel Nitrospinaceae genera.</title>
        <authorList>
            <person name="Mueller A.J."/>
            <person name="Jung M.-Y."/>
            <person name="Strachan C.R."/>
            <person name="Herbold C.W."/>
            <person name="Kirkegaard R.H."/>
            <person name="Daims H."/>
        </authorList>
    </citation>
    <scope>NUCLEOTIDE SEQUENCE [LARGE SCALE GENOMIC DNA]</scope>
</reference>
<comment type="function">
    <text evidence="14">Specifically methylates position 2 of adenine 2503 in 23S rRNA and position 2 of adenine 37 in tRNAs.</text>
</comment>
<dbReference type="KEGG" id="nva:G3M78_10755"/>
<dbReference type="SFLD" id="SFLDG01062">
    <property type="entry name" value="methyltransferase_(Class_A)"/>
    <property type="match status" value="1"/>
</dbReference>
<feature type="binding site" evidence="14">
    <location>
        <position position="112"/>
    </location>
    <ligand>
        <name>[4Fe-4S] cluster</name>
        <dbReference type="ChEBI" id="CHEBI:49883"/>
        <note>4Fe-4S-S-AdoMet</note>
    </ligand>
</feature>
<evidence type="ECO:0000256" key="12">
    <source>
        <dbReference type="ARBA" id="ARBA00023014"/>
    </source>
</evidence>
<feature type="binding site" evidence="14">
    <location>
        <begin position="161"/>
        <end position="162"/>
    </location>
    <ligand>
        <name>S-adenosyl-L-methionine</name>
        <dbReference type="ChEBI" id="CHEBI:59789"/>
    </ligand>
</feature>
<evidence type="ECO:0000256" key="8">
    <source>
        <dbReference type="ARBA" id="ARBA00022691"/>
    </source>
</evidence>
<dbReference type="SUPFAM" id="SSF102114">
    <property type="entry name" value="Radical SAM enzymes"/>
    <property type="match status" value="1"/>
</dbReference>
<keyword evidence="4 14" id="KW-0963">Cytoplasm</keyword>
<comment type="cofactor">
    <cofactor evidence="14">
        <name>[4Fe-4S] cluster</name>
        <dbReference type="ChEBI" id="CHEBI:49883"/>
    </cofactor>
    <text evidence="14">Binds 1 [4Fe-4S] cluster. The cluster is coordinated with 3 cysteines and an exchangeable S-adenosyl-L-methionine.</text>
</comment>
<proteinExistence type="inferred from homology"/>
<feature type="binding site" evidence="14">
    <location>
        <position position="193"/>
    </location>
    <ligand>
        <name>S-adenosyl-L-methionine</name>
        <dbReference type="ChEBI" id="CHEBI:59789"/>
    </ligand>
</feature>
<dbReference type="EC" id="2.1.1.192" evidence="14"/>
<dbReference type="EMBL" id="CP048620">
    <property type="protein sequence ID" value="QPJ65844.1"/>
    <property type="molecule type" value="Genomic_DNA"/>
</dbReference>
<protein>
    <recommendedName>
        <fullName evidence="14">Probable dual-specificity RNA methyltransferase RlmN</fullName>
        <ecNumber evidence="14">2.1.1.192</ecNumber>
    </recommendedName>
    <alternativeName>
        <fullName evidence="14">23S rRNA (adenine(2503)-C(2))-methyltransferase</fullName>
    </alternativeName>
    <alternativeName>
        <fullName evidence="14">23S rRNA m2A2503 methyltransferase</fullName>
    </alternativeName>
    <alternativeName>
        <fullName evidence="14">Ribosomal RNA large subunit methyltransferase N</fullName>
    </alternativeName>
    <alternativeName>
        <fullName evidence="14">tRNA (adenine(37)-C(2))-methyltransferase</fullName>
    </alternativeName>
    <alternativeName>
        <fullName evidence="14">tRNA m2A37 methyltransferase</fullName>
    </alternativeName>
</protein>
<dbReference type="GO" id="GO:0070040">
    <property type="term" value="F:rRNA (adenine(2503)-C2-)-methyltransferase activity"/>
    <property type="evidence" value="ECO:0007669"/>
    <property type="project" value="UniProtKB-UniRule"/>
</dbReference>
<evidence type="ECO:0000256" key="11">
    <source>
        <dbReference type="ARBA" id="ARBA00023004"/>
    </source>
</evidence>
<evidence type="ECO:0000256" key="10">
    <source>
        <dbReference type="ARBA" id="ARBA00022723"/>
    </source>
</evidence>
<organism evidence="16 17">
    <name type="scientific">Candidatus Nitrohelix vancouverensis</name>
    <dbReference type="NCBI Taxonomy" id="2705534"/>
    <lineage>
        <taxon>Bacteria</taxon>
        <taxon>Pseudomonadati</taxon>
        <taxon>Nitrospinota/Tectimicrobiota group</taxon>
        <taxon>Nitrospinota</taxon>
        <taxon>Nitrospinia</taxon>
        <taxon>Nitrospinales</taxon>
        <taxon>Nitrospinaceae</taxon>
        <taxon>Candidatus Nitrohelix</taxon>
    </lineage>
</organism>
<keyword evidence="3 14" id="KW-0004">4Fe-4S</keyword>
<dbReference type="GO" id="GO:0019843">
    <property type="term" value="F:rRNA binding"/>
    <property type="evidence" value="ECO:0007669"/>
    <property type="project" value="UniProtKB-UniRule"/>
</dbReference>
<evidence type="ECO:0000256" key="13">
    <source>
        <dbReference type="ARBA" id="ARBA00023157"/>
    </source>
</evidence>
<dbReference type="Pfam" id="PF04055">
    <property type="entry name" value="Radical_SAM"/>
    <property type="match status" value="1"/>
</dbReference>